<dbReference type="PANTHER" id="PTHR30327:SF1">
    <property type="entry name" value="UPF0301 PROTEIN YQGE"/>
    <property type="match status" value="1"/>
</dbReference>
<accession>A0A356LD33</accession>
<gene>
    <name evidence="3" type="ORF">DD666_05775</name>
</gene>
<dbReference type="SUPFAM" id="SSF143456">
    <property type="entry name" value="VC0467-like"/>
    <property type="match status" value="1"/>
</dbReference>
<comment type="similarity">
    <text evidence="1 2">Belongs to the UPF0301 (AlgH) family.</text>
</comment>
<organism evidence="3 4">
    <name type="scientific">Advenella kashmirensis</name>
    <dbReference type="NCBI Taxonomy" id="310575"/>
    <lineage>
        <taxon>Bacteria</taxon>
        <taxon>Pseudomonadati</taxon>
        <taxon>Pseudomonadota</taxon>
        <taxon>Betaproteobacteria</taxon>
        <taxon>Burkholderiales</taxon>
        <taxon>Alcaligenaceae</taxon>
    </lineage>
</organism>
<dbReference type="GO" id="GO:0005829">
    <property type="term" value="C:cytosol"/>
    <property type="evidence" value="ECO:0007669"/>
    <property type="project" value="TreeGrafter"/>
</dbReference>
<dbReference type="NCBIfam" id="NF001266">
    <property type="entry name" value="PRK00228.1-1"/>
    <property type="match status" value="1"/>
</dbReference>
<evidence type="ECO:0000313" key="3">
    <source>
        <dbReference type="EMBL" id="HBP28910.1"/>
    </source>
</evidence>
<sequence>MTEHEDKKESEFVSMANQFLMAMPSQTSDIFEGGVVYVCEHSEDGALGLLLNRPTDLPVEQLLERLELEVNADLAAQTVFYGGPVQTDRGFVLHHPAGHYRSSVVLGEMALTTSRDVLEDLARGEGPQQIFITLGYAGWSAGQLEQEIAANTWLNVSADRNIIFNKRPADRYTAALALLGIEPAALSGDAGHA</sequence>
<evidence type="ECO:0000313" key="4">
    <source>
        <dbReference type="Proteomes" id="UP000264036"/>
    </source>
</evidence>
<comment type="caution">
    <text evidence="3">The sequence shown here is derived from an EMBL/GenBank/DDBJ whole genome shotgun (WGS) entry which is preliminary data.</text>
</comment>
<dbReference type="Proteomes" id="UP000264036">
    <property type="component" value="Unassembled WGS sequence"/>
</dbReference>
<reference evidence="3 4" key="1">
    <citation type="journal article" date="2018" name="Nat. Biotechnol.">
        <title>A standardized bacterial taxonomy based on genome phylogeny substantially revises the tree of life.</title>
        <authorList>
            <person name="Parks D.H."/>
            <person name="Chuvochina M."/>
            <person name="Waite D.W."/>
            <person name="Rinke C."/>
            <person name="Skarshewski A."/>
            <person name="Chaumeil P.A."/>
            <person name="Hugenholtz P."/>
        </authorList>
    </citation>
    <scope>NUCLEOTIDE SEQUENCE [LARGE SCALE GENOMIC DNA]</scope>
    <source>
        <strain evidence="3">UBA10707</strain>
    </source>
</reference>
<evidence type="ECO:0000256" key="2">
    <source>
        <dbReference type="HAMAP-Rule" id="MF_00758"/>
    </source>
</evidence>
<dbReference type="HAMAP" id="MF_00758">
    <property type="entry name" value="UPF0301"/>
    <property type="match status" value="1"/>
</dbReference>
<protein>
    <recommendedName>
        <fullName evidence="2">UPF0301 protein DD666_05775</fullName>
    </recommendedName>
</protein>
<name>A0A356LD33_9BURK</name>
<dbReference type="InterPro" id="IPR003774">
    <property type="entry name" value="AlgH-like"/>
</dbReference>
<dbReference type="AlphaFoldDB" id="A0A356LD33"/>
<dbReference type="EMBL" id="DOEK01000008">
    <property type="protein sequence ID" value="HBP28910.1"/>
    <property type="molecule type" value="Genomic_DNA"/>
</dbReference>
<dbReference type="Pfam" id="PF02622">
    <property type="entry name" value="DUF179"/>
    <property type="match status" value="1"/>
</dbReference>
<proteinExistence type="inferred from homology"/>
<evidence type="ECO:0000256" key="1">
    <source>
        <dbReference type="ARBA" id="ARBA00009600"/>
    </source>
</evidence>
<dbReference type="PANTHER" id="PTHR30327">
    <property type="entry name" value="UNCHARACTERIZED PROTEIN YQGE"/>
    <property type="match status" value="1"/>
</dbReference>
<dbReference type="Gene3D" id="3.40.1740.10">
    <property type="entry name" value="VC0467-like"/>
    <property type="match status" value="1"/>
</dbReference>